<evidence type="ECO:0000313" key="2">
    <source>
        <dbReference type="Proteomes" id="UP000293092"/>
    </source>
</evidence>
<sequence length="63" mass="6833">MTTVIILAFSALFGLFCSFVVDAFYQEATAGALGESIDSCLFTKQDVDFYSKAGKKPAVEQIK</sequence>
<comment type="caution">
    <text evidence="1">The sequence shown here is derived from an EMBL/GenBank/DDBJ whole genome shotgun (WGS) entry which is preliminary data.</text>
</comment>
<dbReference type="Proteomes" id="UP000293092">
    <property type="component" value="Unassembled WGS sequence"/>
</dbReference>
<organism evidence="1 2">
    <name type="scientific">Pseudidiomarina tainanensis</name>
    <dbReference type="NCBI Taxonomy" id="502365"/>
    <lineage>
        <taxon>Bacteria</taxon>
        <taxon>Pseudomonadati</taxon>
        <taxon>Pseudomonadota</taxon>
        <taxon>Gammaproteobacteria</taxon>
        <taxon>Alteromonadales</taxon>
        <taxon>Idiomarinaceae</taxon>
        <taxon>Pseudidiomarina</taxon>
    </lineage>
</organism>
<dbReference type="EMBL" id="PIQJ01000001">
    <property type="protein sequence ID" value="RZQ56612.1"/>
    <property type="molecule type" value="Genomic_DNA"/>
</dbReference>
<name>A0ACD2HK50_9GAMM</name>
<gene>
    <name evidence="1" type="ORF">CWI82_04810</name>
</gene>
<protein>
    <submittedName>
        <fullName evidence="1">Uncharacterized protein</fullName>
    </submittedName>
</protein>
<proteinExistence type="predicted"/>
<accession>A0ACD2HK50</accession>
<reference evidence="1" key="1">
    <citation type="submission" date="2017-11" db="EMBL/GenBank/DDBJ databases">
        <title>Comparative genomic and phylogenomic analyses of the family Idiomarinaceae.</title>
        <authorList>
            <person name="Liu Y."/>
            <person name="Shao Z."/>
        </authorList>
    </citation>
    <scope>NUCLEOTIDE SEQUENCE</scope>
    <source>
        <strain evidence="1">PIN1</strain>
    </source>
</reference>
<evidence type="ECO:0000313" key="1">
    <source>
        <dbReference type="EMBL" id="RZQ56612.1"/>
    </source>
</evidence>
<keyword evidence="2" id="KW-1185">Reference proteome</keyword>